<evidence type="ECO:0000256" key="5">
    <source>
        <dbReference type="ARBA" id="ARBA00023002"/>
    </source>
</evidence>
<accession>A0ABS8JT55</accession>
<dbReference type="InterPro" id="IPR000627">
    <property type="entry name" value="Intradiol_dOase_C"/>
</dbReference>
<reference evidence="8 9" key="1">
    <citation type="submission" date="2021-11" db="EMBL/GenBank/DDBJ databases">
        <authorList>
            <person name="Oh E.-T."/>
            <person name="Kim S.-B."/>
        </authorList>
    </citation>
    <scope>NUCLEOTIDE SEQUENCE [LARGE SCALE GENOMIC DNA]</scope>
    <source>
        <strain evidence="8 9">MMS20-SJTR3</strain>
    </source>
</reference>
<comment type="cofactor">
    <cofactor evidence="1">
        <name>Fe(3+)</name>
        <dbReference type="ChEBI" id="CHEBI:29034"/>
    </cofactor>
</comment>
<keyword evidence="3" id="KW-0479">Metal-binding</keyword>
<evidence type="ECO:0000256" key="3">
    <source>
        <dbReference type="ARBA" id="ARBA00022723"/>
    </source>
</evidence>
<keyword evidence="5" id="KW-0560">Oxidoreductase</keyword>
<gene>
    <name evidence="8" type="ORF">LJ656_10790</name>
</gene>
<evidence type="ECO:0000256" key="2">
    <source>
        <dbReference type="ARBA" id="ARBA00007825"/>
    </source>
</evidence>
<keyword evidence="4" id="KW-0223">Dioxygenase</keyword>
<protein>
    <submittedName>
        <fullName evidence="8">Catechol 1,2-dioxygenase</fullName>
    </submittedName>
</protein>
<evidence type="ECO:0000256" key="1">
    <source>
        <dbReference type="ARBA" id="ARBA00001965"/>
    </source>
</evidence>
<comment type="caution">
    <text evidence="8">The sequence shown here is derived from an EMBL/GenBank/DDBJ whole genome shotgun (WGS) entry which is preliminary data.</text>
</comment>
<organism evidence="8 9">
    <name type="scientific">Paraburkholderia sejongensis</name>
    <dbReference type="NCBI Taxonomy" id="2886946"/>
    <lineage>
        <taxon>Bacteria</taxon>
        <taxon>Pseudomonadati</taxon>
        <taxon>Pseudomonadota</taxon>
        <taxon>Betaproteobacteria</taxon>
        <taxon>Burkholderiales</taxon>
        <taxon>Burkholderiaceae</taxon>
        <taxon>Paraburkholderia</taxon>
    </lineage>
</organism>
<feature type="domain" description="Intradiol ring-cleavage dioxygenases" evidence="7">
    <location>
        <begin position="134"/>
        <end position="162"/>
    </location>
</feature>
<dbReference type="Proteomes" id="UP001431019">
    <property type="component" value="Unassembled WGS sequence"/>
</dbReference>
<dbReference type="EMBL" id="JAJITD010000004">
    <property type="protein sequence ID" value="MCC8393076.1"/>
    <property type="molecule type" value="Genomic_DNA"/>
</dbReference>
<evidence type="ECO:0000313" key="8">
    <source>
        <dbReference type="EMBL" id="MCC8393076.1"/>
    </source>
</evidence>
<dbReference type="RefSeq" id="WP_230509391.1">
    <property type="nucleotide sequence ID" value="NZ_JAJITD010000004.1"/>
</dbReference>
<dbReference type="SUPFAM" id="SSF49482">
    <property type="entry name" value="Aromatic compound dioxygenase"/>
    <property type="match status" value="1"/>
</dbReference>
<dbReference type="PANTHER" id="PTHR33711">
    <property type="entry name" value="DIOXYGENASE, PUTATIVE (AFU_ORTHOLOGUE AFUA_2G02910)-RELATED"/>
    <property type="match status" value="1"/>
</dbReference>
<dbReference type="InterPro" id="IPR007535">
    <property type="entry name" value="Catechol_dOase_N"/>
</dbReference>
<dbReference type="Pfam" id="PF04444">
    <property type="entry name" value="Dioxygenase_N"/>
    <property type="match status" value="1"/>
</dbReference>
<dbReference type="InterPro" id="IPR050770">
    <property type="entry name" value="Intradiol_RC_Dioxygenase"/>
</dbReference>
<keyword evidence="9" id="KW-1185">Reference proteome</keyword>
<evidence type="ECO:0000256" key="6">
    <source>
        <dbReference type="ARBA" id="ARBA00023004"/>
    </source>
</evidence>
<evidence type="ECO:0000313" key="9">
    <source>
        <dbReference type="Proteomes" id="UP001431019"/>
    </source>
</evidence>
<dbReference type="PROSITE" id="PS00083">
    <property type="entry name" value="INTRADIOL_DIOXYGENAS"/>
    <property type="match status" value="1"/>
</dbReference>
<proteinExistence type="inferred from homology"/>
<evidence type="ECO:0000256" key="4">
    <source>
        <dbReference type="ARBA" id="ARBA00022964"/>
    </source>
</evidence>
<dbReference type="InterPro" id="IPR015889">
    <property type="entry name" value="Intradiol_dOase_core"/>
</dbReference>
<sequence length="295" mass="32122">MVAHGLVGDERSLTDTVIKAFEDTQDPRLKTLMAALVRHAHAFVREVDLSERELEAALDFLVRIGQSTHDSHNEAVLAADVLGISTLVSLRCNPAAQGQTAAALLGPFWRADAPLCEPGADIARAPIDAEPLFVAGRVLDPAGQPLAGALVDVWQASPDGLYENQDDGQPDMNLRGRFVTDDAGRFRFRTVRPRGYPVPTDGPVGELLAAQRRHPYRPAHLHFMVSRDGSKTLITQIFADDAEYLDSDVVFGATGSTVGRLVRHPAEADLPARYTLDYDFVLQAGTRTFPKPPIK</sequence>
<evidence type="ECO:0000259" key="7">
    <source>
        <dbReference type="PROSITE" id="PS00083"/>
    </source>
</evidence>
<keyword evidence="6" id="KW-0408">Iron</keyword>
<dbReference type="PANTHER" id="PTHR33711:SF7">
    <property type="entry name" value="INTRADIOL RING-CLEAVAGE DIOXYGENASES DOMAIN-CONTAINING PROTEIN-RELATED"/>
    <property type="match status" value="1"/>
</dbReference>
<name>A0ABS8JT55_9BURK</name>
<comment type="similarity">
    <text evidence="2">Belongs to the intradiol ring-cleavage dioxygenase family.</text>
</comment>
<dbReference type="Pfam" id="PF00775">
    <property type="entry name" value="Dioxygenase_C"/>
    <property type="match status" value="1"/>
</dbReference>
<dbReference type="Gene3D" id="2.60.130.10">
    <property type="entry name" value="Aromatic compound dioxygenase"/>
    <property type="match status" value="1"/>
</dbReference>